<gene>
    <name evidence="2" type="ORF">PMG25_09700</name>
</gene>
<dbReference type="RefSeq" id="WP_283766694.1">
    <property type="nucleotide sequence ID" value="NZ_JAQOSO010000055.1"/>
</dbReference>
<comment type="caution">
    <text evidence="2">The sequence shown here is derived from an EMBL/GenBank/DDBJ whole genome shotgun (WGS) entry which is preliminary data.</text>
</comment>
<reference evidence="2 3" key="1">
    <citation type="submission" date="2023-01" db="EMBL/GenBank/DDBJ databases">
        <title>Novel diversity within Roseofilum (Cyanobacteria; Desertifilaceae) from marine benthic mats with descriptions of four novel species.</title>
        <authorList>
            <person name="Wang Y."/>
            <person name="Berthold D.E."/>
            <person name="Hu J."/>
            <person name="Lefler F.W."/>
            <person name="Laughinghouse H.D. IV."/>
        </authorList>
    </citation>
    <scope>NUCLEOTIDE SEQUENCE [LARGE SCALE GENOMIC DNA]</scope>
    <source>
        <strain evidence="2 3">BLCC-M114</strain>
    </source>
</reference>
<evidence type="ECO:0000313" key="2">
    <source>
        <dbReference type="EMBL" id="MDJ1174363.1"/>
    </source>
</evidence>
<feature type="domain" description="Cyclic nucleotide-binding" evidence="1">
    <location>
        <begin position="10"/>
        <end position="130"/>
    </location>
</feature>
<dbReference type="InterPro" id="IPR014710">
    <property type="entry name" value="RmlC-like_jellyroll"/>
</dbReference>
<accession>A0ABT7B5A9</accession>
<feature type="domain" description="Cyclic nucleotide-binding" evidence="1">
    <location>
        <begin position="160"/>
        <end position="262"/>
    </location>
</feature>
<evidence type="ECO:0000259" key="1">
    <source>
        <dbReference type="PROSITE" id="PS50042"/>
    </source>
</evidence>
<dbReference type="Pfam" id="PF00027">
    <property type="entry name" value="cNMP_binding"/>
    <property type="match status" value="2"/>
</dbReference>
<evidence type="ECO:0000313" key="3">
    <source>
        <dbReference type="Proteomes" id="UP001235849"/>
    </source>
</evidence>
<proteinExistence type="predicted"/>
<organism evidence="2 3">
    <name type="scientific">Roseofilum capinflatum BLCC-M114</name>
    <dbReference type="NCBI Taxonomy" id="3022440"/>
    <lineage>
        <taxon>Bacteria</taxon>
        <taxon>Bacillati</taxon>
        <taxon>Cyanobacteriota</taxon>
        <taxon>Cyanophyceae</taxon>
        <taxon>Desertifilales</taxon>
        <taxon>Desertifilaceae</taxon>
        <taxon>Roseofilum</taxon>
        <taxon>Roseofilum capinflatum</taxon>
    </lineage>
</organism>
<dbReference type="CDD" id="cd00038">
    <property type="entry name" value="CAP_ED"/>
    <property type="match status" value="2"/>
</dbReference>
<dbReference type="InterPro" id="IPR050397">
    <property type="entry name" value="Env_Response_Regulators"/>
</dbReference>
<dbReference type="Gene3D" id="2.60.120.10">
    <property type="entry name" value="Jelly Rolls"/>
    <property type="match status" value="2"/>
</dbReference>
<dbReference type="InterPro" id="IPR000595">
    <property type="entry name" value="cNMP-bd_dom"/>
</dbReference>
<protein>
    <submittedName>
        <fullName evidence="2">Cyclic nucleotide-binding domain-containing protein</fullName>
    </submittedName>
</protein>
<dbReference type="InterPro" id="IPR023892">
    <property type="entry name" value="cNMP-bd"/>
</dbReference>
<dbReference type="PANTHER" id="PTHR24567:SF77">
    <property type="entry name" value="NUCLEOSIDE-RESPONSIVE TRANSCRIPTIONAL ACTIVATOR OF NUCLEOSIDE UTILIZATION DEOR"/>
    <property type="match status" value="1"/>
</dbReference>
<dbReference type="Proteomes" id="UP001235849">
    <property type="component" value="Unassembled WGS sequence"/>
</dbReference>
<name>A0ABT7B5A9_9CYAN</name>
<dbReference type="SUPFAM" id="SSF51206">
    <property type="entry name" value="cAMP-binding domain-like"/>
    <property type="match status" value="2"/>
</dbReference>
<dbReference type="SMART" id="SM00100">
    <property type="entry name" value="cNMP"/>
    <property type="match status" value="2"/>
</dbReference>
<dbReference type="NCBIfam" id="TIGR03896">
    <property type="entry name" value="cyc_nuc_ocin"/>
    <property type="match status" value="1"/>
</dbReference>
<dbReference type="PANTHER" id="PTHR24567">
    <property type="entry name" value="CRP FAMILY TRANSCRIPTIONAL REGULATORY PROTEIN"/>
    <property type="match status" value="1"/>
</dbReference>
<dbReference type="InterPro" id="IPR018490">
    <property type="entry name" value="cNMP-bd_dom_sf"/>
</dbReference>
<sequence>MQQTIAQFPYFEVLKSQDIDWIVSQSTSEDCKPGTVLIQQGSPVESIYLSLSGTLAVTVSGEKQAEQELKQMHGGEMMGEMSFLDNHPPSANIKVVEPSKVLSISKQKLARKLDSDGDFAARFYHLLALKLSGQLRGLSNLLTHTEATAASQPLRKVLLVFSILTDRDISWAIANGTSQKVTPGTTLIEQGKPVPAVYILLEGNLGIYISLSDNGGNREKQVANSFKGEILGEMSFVETGMASATVKAAEKSWILAIDQAKLAAKLEQDRGFAARFYRAIAIVLSNRWRDRLFRRGFATLESEPSDLLSEDIEAEDELDLDVIDGTAIAGTRFDWMIRQLR</sequence>
<keyword evidence="3" id="KW-1185">Reference proteome</keyword>
<dbReference type="PROSITE" id="PS50042">
    <property type="entry name" value="CNMP_BINDING_3"/>
    <property type="match status" value="2"/>
</dbReference>
<dbReference type="EMBL" id="JAQOSO010000055">
    <property type="protein sequence ID" value="MDJ1174363.1"/>
    <property type="molecule type" value="Genomic_DNA"/>
</dbReference>